<dbReference type="InterPro" id="IPR036869">
    <property type="entry name" value="J_dom_sf"/>
</dbReference>
<accession>L0PBB8</accession>
<dbReference type="InterPro" id="IPR018253">
    <property type="entry name" value="DnaJ_domain_CS"/>
</dbReference>
<organism evidence="4">
    <name type="scientific">Pneumocystis jirovecii</name>
    <name type="common">Human pneumocystis pneumonia agent</name>
    <dbReference type="NCBI Taxonomy" id="42068"/>
    <lineage>
        <taxon>Eukaryota</taxon>
        <taxon>Fungi</taxon>
        <taxon>Dikarya</taxon>
        <taxon>Ascomycota</taxon>
        <taxon>Taphrinomycotina</taxon>
        <taxon>Pneumocystomycetes</taxon>
        <taxon>Pneumocystaceae</taxon>
        <taxon>Pneumocystis</taxon>
    </lineage>
</organism>
<feature type="region of interest" description="Disordered" evidence="1">
    <location>
        <begin position="264"/>
        <end position="317"/>
    </location>
</feature>
<dbReference type="SUPFAM" id="SSF46565">
    <property type="entry name" value="Chaperone J-domain"/>
    <property type="match status" value="1"/>
</dbReference>
<feature type="domain" description="J" evidence="2">
    <location>
        <begin position="98"/>
        <end position="164"/>
    </location>
</feature>
<sequence length="839" mass="96629">MCKQIDYTYKRAYMHRLRSICALRADPQIHRDAVAYNQAFRHITIQHDLNKRQETGVFKKREKNEKKVTNKQENAEKCRKRREKRATMVKPELDGSIDYYGCLHVQPTATAEDIRQQYRKLALKYHPDRNPGNEAEYKQKFQLVNLAYQILSDTEKKRSYDRIRLILLANKTVQQKQDISPQGQPYFRTSFGSPFAAKYSQTQTKPSRPPGQPRSPQSAKSSPINKTKGASLYSKKGATMHPGYEHLFSKSTSAYSFFYRGNSPKFNPRKPSPSSSQPSEMPKKHDDSNPIDNDNVKKTSVPSKNMDPKKQSFEKENLKDAFKKDTQTHDEKASSKHTFFNIKSRDEQKNISCLQSRDDNAVNNKNVHAEKVFPEESSGLFSFSMNEKIFSDVEPLKRSTVFEKFPDNKLDESSFSFSSIPADLHFGKESCVNDDPELNDDKETRSSSLRGTLKQNKKKNTTRSLRNLSSQIETVFNPVFSAKIPDSWSSKNDIPKDNDSTQADNKHFDLKNMDSELFNTDSEKEPSLSSKASFITKNPSLSSKTIDSLMPNAHPKDIKKSIILNNASGTPDSAIATFEDKYKEKYGKKPENEFKSTFQKNTETDSTNSSLLSERVRKELESYRNSKLSHEAEKANKTNITKPVSGSFHVLEQLEGLALSSESSENSQNSAFPETCRNSFSWHSRLQTKAEKQIQELKDLSNVSNTLSNTKKTAKSLGLPDFPDPIIPPLSPSVPNYLTPSSFLLYLKEMVKYQQIWHTYSSAYTNFFQKWAEYRENCHQFDLLKDTEIYEMFLVVTEKEEKIREGWWSEEKRYRQALRDFLNIKRRYEHNEWSSIGTV</sequence>
<gene>
    <name evidence="3" type="ORF">PNEJI1_003324</name>
</gene>
<proteinExistence type="predicted"/>
<dbReference type="Pfam" id="PF00226">
    <property type="entry name" value="DnaJ"/>
    <property type="match status" value="1"/>
</dbReference>
<feature type="region of interest" description="Disordered" evidence="1">
    <location>
        <begin position="198"/>
        <end position="229"/>
    </location>
</feature>
<protein>
    <recommendedName>
        <fullName evidence="2">J domain-containing protein</fullName>
    </recommendedName>
</protein>
<name>L0PBB8_PNEJI</name>
<dbReference type="VEuPathDB" id="FungiDB:PNEJI1_003324"/>
<comment type="caution">
    <text evidence="3">The sequence shown here is derived from an EMBL/GenBank/DDBJ whole genome shotgun (WGS) entry which is preliminary data.</text>
</comment>
<dbReference type="FunCoup" id="L0PBB8">
    <property type="interactions" value="163"/>
</dbReference>
<reference evidence="3 4" key="1">
    <citation type="journal article" date="2012" name="MBio">
        <title>De novo assembly of the Pneumocystis jirovecii genome from a single bronchoalveolar lavage fluid specimen from a patient.</title>
        <authorList>
            <person name="Cisse O.H."/>
            <person name="Pagni M."/>
            <person name="Hauser P.M."/>
        </authorList>
    </citation>
    <scope>NUCLEOTIDE SEQUENCE [LARGE SCALE GENOMIC DNA]</scope>
    <source>
        <strain evidence="3 4">SE8</strain>
    </source>
</reference>
<dbReference type="AlphaFoldDB" id="L0PBB8"/>
<dbReference type="STRING" id="1209962.L0PBB8"/>
<dbReference type="PROSITE" id="PS50076">
    <property type="entry name" value="DNAJ_2"/>
    <property type="match status" value="1"/>
</dbReference>
<evidence type="ECO:0000259" key="2">
    <source>
        <dbReference type="PROSITE" id="PS50076"/>
    </source>
</evidence>
<dbReference type="InterPro" id="IPR050817">
    <property type="entry name" value="DjlA_DnaK_co-chaperone"/>
</dbReference>
<evidence type="ECO:0000256" key="1">
    <source>
        <dbReference type="SAM" id="MobiDB-lite"/>
    </source>
</evidence>
<dbReference type="EMBL" id="CAKM01000190">
    <property type="protein sequence ID" value="CCJ29512.1"/>
    <property type="molecule type" value="Genomic_DNA"/>
</dbReference>
<dbReference type="PANTHER" id="PTHR24074">
    <property type="entry name" value="CO-CHAPERONE PROTEIN DJLA"/>
    <property type="match status" value="1"/>
</dbReference>
<dbReference type="InterPro" id="IPR001623">
    <property type="entry name" value="DnaJ_domain"/>
</dbReference>
<dbReference type="SMART" id="SM00271">
    <property type="entry name" value="DnaJ"/>
    <property type="match status" value="1"/>
</dbReference>
<dbReference type="PROSITE" id="PS00636">
    <property type="entry name" value="DNAJ_1"/>
    <property type="match status" value="1"/>
</dbReference>
<evidence type="ECO:0000313" key="4">
    <source>
        <dbReference type="Proteomes" id="UP000010422"/>
    </source>
</evidence>
<dbReference type="InParanoid" id="L0PBB8"/>
<dbReference type="Proteomes" id="UP000010422">
    <property type="component" value="Unassembled WGS sequence"/>
</dbReference>
<dbReference type="CDD" id="cd06257">
    <property type="entry name" value="DnaJ"/>
    <property type="match status" value="1"/>
</dbReference>
<feature type="region of interest" description="Disordered" evidence="1">
    <location>
        <begin position="431"/>
        <end position="466"/>
    </location>
</feature>
<dbReference type="PRINTS" id="PR00625">
    <property type="entry name" value="JDOMAIN"/>
</dbReference>
<feature type="compositionally biased region" description="Basic and acidic residues" evidence="1">
    <location>
        <begin position="306"/>
        <end position="317"/>
    </location>
</feature>
<dbReference type="Gene3D" id="1.10.287.110">
    <property type="entry name" value="DnaJ domain"/>
    <property type="match status" value="1"/>
</dbReference>
<evidence type="ECO:0000313" key="3">
    <source>
        <dbReference type="EMBL" id="CCJ29512.1"/>
    </source>
</evidence>